<reference evidence="5 6" key="1">
    <citation type="submission" date="2018-05" db="EMBL/GenBank/DDBJ databases">
        <title>Complete genome sequence of Arcticibacterium luteifluviistationis SM1504T, a cytophagaceae bacterium isolated from Arctic surface seawater.</title>
        <authorList>
            <person name="Li Y."/>
            <person name="Qin Q.-L."/>
        </authorList>
    </citation>
    <scope>NUCLEOTIDE SEQUENCE [LARGE SCALE GENOMIC DNA]</scope>
    <source>
        <strain evidence="5 6">SM1504</strain>
    </source>
</reference>
<evidence type="ECO:0000256" key="2">
    <source>
        <dbReference type="HAMAP-Rule" id="MF_01867"/>
    </source>
</evidence>
<keyword evidence="6" id="KW-1185">Reference proteome</keyword>
<feature type="domain" description="Bacillithiol biosynthesis BshC C-terminal coiled-coil" evidence="4">
    <location>
        <begin position="362"/>
        <end position="515"/>
    </location>
</feature>
<gene>
    <name evidence="2 5" type="primary">bshC</name>
    <name evidence="5" type="ORF">DJ013_18040</name>
</gene>
<dbReference type="Proteomes" id="UP000249873">
    <property type="component" value="Chromosome"/>
</dbReference>
<dbReference type="EMBL" id="CP029480">
    <property type="protein sequence ID" value="AWV99967.1"/>
    <property type="molecule type" value="Genomic_DNA"/>
</dbReference>
<evidence type="ECO:0000259" key="4">
    <source>
        <dbReference type="Pfam" id="PF24850"/>
    </source>
</evidence>
<dbReference type="RefSeq" id="WP_111373335.1">
    <property type="nucleotide sequence ID" value="NZ_CP029480.1"/>
</dbReference>
<dbReference type="InterPro" id="IPR011199">
    <property type="entry name" value="Bacillithiol_biosynth_BshC"/>
</dbReference>
<organism evidence="5 6">
    <name type="scientific">Arcticibacterium luteifluviistationis</name>
    <dbReference type="NCBI Taxonomy" id="1784714"/>
    <lineage>
        <taxon>Bacteria</taxon>
        <taxon>Pseudomonadati</taxon>
        <taxon>Bacteroidota</taxon>
        <taxon>Cytophagia</taxon>
        <taxon>Cytophagales</taxon>
        <taxon>Leadbetterellaceae</taxon>
        <taxon>Arcticibacterium</taxon>
    </lineage>
</organism>
<accession>A0A2Z4GFX9</accession>
<proteinExistence type="inferred from homology"/>
<dbReference type="EC" id="6.-.-.-" evidence="2"/>
<dbReference type="Pfam" id="PF24850">
    <property type="entry name" value="CC_BshC"/>
    <property type="match status" value="1"/>
</dbReference>
<dbReference type="HAMAP" id="MF_01867">
    <property type="entry name" value="BshC"/>
    <property type="match status" value="1"/>
</dbReference>
<evidence type="ECO:0000313" key="6">
    <source>
        <dbReference type="Proteomes" id="UP000249873"/>
    </source>
</evidence>
<dbReference type="PIRSF" id="PIRSF012535">
    <property type="entry name" value="UCP012535"/>
    <property type="match status" value="1"/>
</dbReference>
<dbReference type="KEGG" id="als:DJ013_18040"/>
<evidence type="ECO:0000313" key="5">
    <source>
        <dbReference type="EMBL" id="AWV99967.1"/>
    </source>
</evidence>
<keyword evidence="1 2" id="KW-0436">Ligase</keyword>
<name>A0A2Z4GFX9_9BACT</name>
<sequence length="516" mass="59474">MEPGCQKLPLEKIGAFSQLFLDYINKSDSLKPFYNQYPEIENFKKLIEEKSFSSEKRQTLVAELHKQYAHLDSKPDIDILLSDKTFAVTTGHQLNIFTGPLYIIFKIVTVINLAKKLKEAYPEYNFVPVYWMATEDHDLEEIQVCRAFGEKRKWTTPQMGAVGRMTTEGLPQLAAQLGKGADFFKNAYQNNDNLADAVRDYMHHLFGQYDLITLDADSRALKSQFASVMEDDILNNTSFDLVNTRTSEIEALGYKTQITPREINFFYLEDGLRERIVKTETGFEVLNTEITFSEEEILSIIENEPEKISPNVVLRPLYEEWILPNLAYIGGPSEVPYWLQLKPVFDFYKEAFPTLMPRNFGLLLDERSAQNLEKLNLNLEDIFKATDTLKAQHVKSESEKELDLQAELESLQKLYAAILKKADKIDITLSRTTKAFETKSVDLLERLEKKLLRAEKRNYSEALSKIEKLREHLCPAGGLQERKDNMLNFYGEGNDLIEKLIATFDPLEYQFNVVSI</sequence>
<comment type="similarity">
    <text evidence="2">Belongs to the BshC family.</text>
</comment>
<dbReference type="OrthoDB" id="9765151at2"/>
<dbReference type="AlphaFoldDB" id="A0A2Z4GFX9"/>
<dbReference type="NCBIfam" id="TIGR03998">
    <property type="entry name" value="thiol_BshC"/>
    <property type="match status" value="1"/>
</dbReference>
<dbReference type="InterPro" id="IPR055399">
    <property type="entry name" value="CC_BshC"/>
</dbReference>
<protein>
    <recommendedName>
        <fullName evidence="2">Putative cysteine ligase BshC</fullName>
        <ecNumber evidence="2">6.-.-.-</ecNumber>
    </recommendedName>
</protein>
<dbReference type="Pfam" id="PF10079">
    <property type="entry name" value="Rossmann-like_BshC"/>
    <property type="match status" value="1"/>
</dbReference>
<evidence type="ECO:0000259" key="3">
    <source>
        <dbReference type="Pfam" id="PF10079"/>
    </source>
</evidence>
<evidence type="ECO:0000256" key="1">
    <source>
        <dbReference type="ARBA" id="ARBA00022598"/>
    </source>
</evidence>
<feature type="domain" description="Bacillithiol biosynthesis BshC N-terminal Rossmann-like" evidence="3">
    <location>
        <begin position="7"/>
        <end position="359"/>
    </location>
</feature>
<dbReference type="InterPro" id="IPR055398">
    <property type="entry name" value="Rossmann-like_BshC"/>
</dbReference>
<dbReference type="GO" id="GO:0016874">
    <property type="term" value="F:ligase activity"/>
    <property type="evidence" value="ECO:0007669"/>
    <property type="project" value="UniProtKB-UniRule"/>
</dbReference>